<sequence>MKHLMIGAALSLGLAGLAQAAPTDTVGQSPWGPADEIGALNRITPESILKVVQRINSGKVYDLSVEYYVGMPSYYFLGQPRYQIWNVHTPQGTIVDDPNGLGKEKNSLISYSGSAISMYAHTGTHIDALSHFGLKGKIYNGFSTEDNLGDRGWHKAGVEKYPPIIARGVLLDVAAYKGVDVLPESYGISVDDLKNTARQQGVKLESGDVVMVRTGRMQWFRDAERYMHNTPGLTREAADFLADGGAVVIGVDNISTDVWPSKEQDNWIPVHSSMLSIKGVPIMQNVNLEGLAADKVHQFAWFGAPLRLKGADGAPMRPVALPID</sequence>
<dbReference type="RefSeq" id="WP_110682237.1">
    <property type="nucleotide sequence ID" value="NZ_CP154874.1"/>
</dbReference>
<name>A0A2V4KZH6_AQUAC</name>
<dbReference type="GO" id="GO:0004061">
    <property type="term" value="F:arylformamidase activity"/>
    <property type="evidence" value="ECO:0007669"/>
    <property type="project" value="InterPro"/>
</dbReference>
<protein>
    <submittedName>
        <fullName evidence="2">Cyclase</fullName>
    </submittedName>
</protein>
<dbReference type="InterPro" id="IPR007325">
    <property type="entry name" value="KFase/CYL"/>
</dbReference>
<evidence type="ECO:0000313" key="3">
    <source>
        <dbReference type="Proteomes" id="UP000248146"/>
    </source>
</evidence>
<proteinExistence type="predicted"/>
<comment type="caution">
    <text evidence="2">The sequence shown here is derived from an EMBL/GenBank/DDBJ whole genome shotgun (WGS) entry which is preliminary data.</text>
</comment>
<dbReference type="SUPFAM" id="SSF102198">
    <property type="entry name" value="Putative cyclase"/>
    <property type="match status" value="1"/>
</dbReference>
<dbReference type="PANTHER" id="PTHR34861">
    <property type="match status" value="1"/>
</dbReference>
<feature type="signal peptide" evidence="1">
    <location>
        <begin position="1"/>
        <end position="20"/>
    </location>
</feature>
<dbReference type="PANTHER" id="PTHR34861:SF10">
    <property type="entry name" value="CYCLASE"/>
    <property type="match status" value="1"/>
</dbReference>
<organism evidence="2 3">
    <name type="scientific">Aquipseudomonas alcaligenes</name>
    <name type="common">Pseudomonas alcaligenes</name>
    <dbReference type="NCBI Taxonomy" id="43263"/>
    <lineage>
        <taxon>Bacteria</taxon>
        <taxon>Pseudomonadati</taxon>
        <taxon>Pseudomonadota</taxon>
        <taxon>Gammaproteobacteria</taxon>
        <taxon>Pseudomonadales</taxon>
        <taxon>Pseudomonadaceae</taxon>
        <taxon>Aquipseudomonas</taxon>
    </lineage>
</organism>
<dbReference type="OrthoDB" id="7067800at2"/>
<reference evidence="2 3" key="1">
    <citation type="submission" date="2018-06" db="EMBL/GenBank/DDBJ databases">
        <title>Pseudomonas diversity within urban Lake Michigan freshwaters.</title>
        <authorList>
            <person name="Batrich M."/>
            <person name="Hatzopoulos T."/>
            <person name="Putonti C."/>
        </authorList>
    </citation>
    <scope>NUCLEOTIDE SEQUENCE [LARGE SCALE GENOMIC DNA]</scope>
    <source>
        <strain evidence="2 3">MB-090714</strain>
    </source>
</reference>
<feature type="chain" id="PRO_5016087739" evidence="1">
    <location>
        <begin position="21"/>
        <end position="324"/>
    </location>
</feature>
<dbReference type="Pfam" id="PF04199">
    <property type="entry name" value="Cyclase"/>
    <property type="match status" value="1"/>
</dbReference>
<dbReference type="GO" id="GO:0019441">
    <property type="term" value="P:L-tryptophan catabolic process to kynurenine"/>
    <property type="evidence" value="ECO:0007669"/>
    <property type="project" value="InterPro"/>
</dbReference>
<dbReference type="Proteomes" id="UP000248146">
    <property type="component" value="Unassembled WGS sequence"/>
</dbReference>
<keyword evidence="1" id="KW-0732">Signal</keyword>
<gene>
    <name evidence="2" type="ORF">DMO17_09475</name>
</gene>
<evidence type="ECO:0000313" key="2">
    <source>
        <dbReference type="EMBL" id="PYC25889.1"/>
    </source>
</evidence>
<evidence type="ECO:0000256" key="1">
    <source>
        <dbReference type="SAM" id="SignalP"/>
    </source>
</evidence>
<dbReference type="EMBL" id="QJRX01000004">
    <property type="protein sequence ID" value="PYC25889.1"/>
    <property type="molecule type" value="Genomic_DNA"/>
</dbReference>
<accession>A0A2V4KZH6</accession>
<dbReference type="AlphaFoldDB" id="A0A2V4KZH6"/>
<dbReference type="InterPro" id="IPR037175">
    <property type="entry name" value="KFase_sf"/>
</dbReference>
<dbReference type="Gene3D" id="3.50.30.50">
    <property type="entry name" value="Putative cyclase"/>
    <property type="match status" value="1"/>
</dbReference>